<evidence type="ECO:0000256" key="1">
    <source>
        <dbReference type="SAM" id="MobiDB-lite"/>
    </source>
</evidence>
<protein>
    <submittedName>
        <fullName evidence="2">Uncharacterized protein</fullName>
    </submittedName>
</protein>
<sequence length="166" mass="18782">MDRVVNNFVFERTTTIIDTQPTLIANPGRLGAISAVDRLADDRYRPGSTSFSCEVPPALFRLFSSTFLSRSLAHLRSVYNPGRVRARTCCTTGESERERDEERLTRGTKGREGGKGRRELLAGYSTPLPTVFLDYYRRSCAHNLCFPSTVRKRAVRQRRAHNDAIV</sequence>
<dbReference type="Proteomes" id="UP001430953">
    <property type="component" value="Unassembled WGS sequence"/>
</dbReference>
<gene>
    <name evidence="2" type="ORF">PUN28_013754</name>
</gene>
<evidence type="ECO:0000313" key="2">
    <source>
        <dbReference type="EMBL" id="KAL0110310.1"/>
    </source>
</evidence>
<dbReference type="AlphaFoldDB" id="A0AAW2F804"/>
<feature type="region of interest" description="Disordered" evidence="1">
    <location>
        <begin position="94"/>
        <end position="117"/>
    </location>
</feature>
<evidence type="ECO:0000313" key="3">
    <source>
        <dbReference type="Proteomes" id="UP001430953"/>
    </source>
</evidence>
<comment type="caution">
    <text evidence="2">The sequence shown here is derived from an EMBL/GenBank/DDBJ whole genome shotgun (WGS) entry which is preliminary data.</text>
</comment>
<dbReference type="EMBL" id="JADYXP020000014">
    <property type="protein sequence ID" value="KAL0110310.1"/>
    <property type="molecule type" value="Genomic_DNA"/>
</dbReference>
<reference evidence="2 3" key="1">
    <citation type="submission" date="2023-03" db="EMBL/GenBank/DDBJ databases">
        <title>High recombination rates correlate with genetic variation in Cardiocondyla obscurior ants.</title>
        <authorList>
            <person name="Errbii M."/>
        </authorList>
    </citation>
    <scope>NUCLEOTIDE SEQUENCE [LARGE SCALE GENOMIC DNA]</scope>
    <source>
        <strain evidence="2">Alpha-2009</strain>
        <tissue evidence="2">Whole body</tissue>
    </source>
</reference>
<name>A0AAW2F804_9HYME</name>
<proteinExistence type="predicted"/>
<keyword evidence="3" id="KW-1185">Reference proteome</keyword>
<accession>A0AAW2F804</accession>
<organism evidence="2 3">
    <name type="scientific">Cardiocondyla obscurior</name>
    <dbReference type="NCBI Taxonomy" id="286306"/>
    <lineage>
        <taxon>Eukaryota</taxon>
        <taxon>Metazoa</taxon>
        <taxon>Ecdysozoa</taxon>
        <taxon>Arthropoda</taxon>
        <taxon>Hexapoda</taxon>
        <taxon>Insecta</taxon>
        <taxon>Pterygota</taxon>
        <taxon>Neoptera</taxon>
        <taxon>Endopterygota</taxon>
        <taxon>Hymenoptera</taxon>
        <taxon>Apocrita</taxon>
        <taxon>Aculeata</taxon>
        <taxon>Formicoidea</taxon>
        <taxon>Formicidae</taxon>
        <taxon>Myrmicinae</taxon>
        <taxon>Cardiocondyla</taxon>
    </lineage>
</organism>